<dbReference type="RefSeq" id="WP_015691344.1">
    <property type="nucleotide sequence ID" value="NC_016940.1"/>
</dbReference>
<keyword evidence="4" id="KW-0732">Signal</keyword>
<keyword evidence="6" id="KW-1185">Reference proteome</keyword>
<feature type="signal peptide" evidence="4">
    <location>
        <begin position="1"/>
        <end position="19"/>
    </location>
</feature>
<sequence length="183" mass="20047">MKNYLYLFLFLLSTQFLSAQKEAAFEAVRQGDLAKLQTLLKEDPTLLQAQNARGHNLLILAAYYEQADILAQLIKAGANLDHQDASGNTALMGVCFKGYAQALQQLIEAGATVDQENYNGATALTFAVTFGHEELAKALLDAGANPEHKDQRGMSIRQHAELQGDPKILALLAQYPLTEKDKN</sequence>
<dbReference type="AlphaFoldDB" id="H6L2W7"/>
<dbReference type="InterPro" id="IPR036770">
    <property type="entry name" value="Ankyrin_rpt-contain_sf"/>
</dbReference>
<organism evidence="5 6">
    <name type="scientific">Saprospira grandis (strain Lewin)</name>
    <dbReference type="NCBI Taxonomy" id="984262"/>
    <lineage>
        <taxon>Bacteria</taxon>
        <taxon>Pseudomonadati</taxon>
        <taxon>Bacteroidota</taxon>
        <taxon>Saprospiria</taxon>
        <taxon>Saprospirales</taxon>
        <taxon>Saprospiraceae</taxon>
        <taxon>Saprospira</taxon>
    </lineage>
</organism>
<evidence type="ECO:0000313" key="6">
    <source>
        <dbReference type="Proteomes" id="UP000007519"/>
    </source>
</evidence>
<dbReference type="SMART" id="SM00248">
    <property type="entry name" value="ANK"/>
    <property type="match status" value="4"/>
</dbReference>
<dbReference type="Proteomes" id="UP000007519">
    <property type="component" value="Chromosome"/>
</dbReference>
<dbReference type="Gene3D" id="1.25.40.20">
    <property type="entry name" value="Ankyrin repeat-containing domain"/>
    <property type="match status" value="1"/>
</dbReference>
<gene>
    <name evidence="5" type="ordered locus">SGRA_0958</name>
</gene>
<dbReference type="PROSITE" id="PS50297">
    <property type="entry name" value="ANK_REP_REGION"/>
    <property type="match status" value="1"/>
</dbReference>
<evidence type="ECO:0000256" key="4">
    <source>
        <dbReference type="SAM" id="SignalP"/>
    </source>
</evidence>
<feature type="repeat" description="ANK" evidence="3">
    <location>
        <begin position="53"/>
        <end position="85"/>
    </location>
</feature>
<proteinExistence type="predicted"/>
<feature type="repeat" description="ANK" evidence="3">
    <location>
        <begin position="86"/>
        <end position="118"/>
    </location>
</feature>
<dbReference type="eggNOG" id="COG0666">
    <property type="taxonomic scope" value="Bacteria"/>
</dbReference>
<keyword evidence="2 3" id="KW-0040">ANK repeat</keyword>
<dbReference type="STRING" id="984262.SGRA_0958"/>
<dbReference type="SUPFAM" id="SSF48403">
    <property type="entry name" value="Ankyrin repeat"/>
    <property type="match status" value="1"/>
</dbReference>
<dbReference type="InterPro" id="IPR050776">
    <property type="entry name" value="Ank_Repeat/CDKN_Inhibitor"/>
</dbReference>
<evidence type="ECO:0000256" key="3">
    <source>
        <dbReference type="PROSITE-ProRule" id="PRU00023"/>
    </source>
</evidence>
<dbReference type="OrthoDB" id="5657095at2"/>
<keyword evidence="1" id="KW-0677">Repeat</keyword>
<dbReference type="Pfam" id="PF12796">
    <property type="entry name" value="Ank_2"/>
    <property type="match status" value="1"/>
</dbReference>
<dbReference type="PANTHER" id="PTHR24201:SF16">
    <property type="entry name" value="ANKYRIN-1-LIKE-RELATED"/>
    <property type="match status" value="1"/>
</dbReference>
<evidence type="ECO:0000313" key="5">
    <source>
        <dbReference type="EMBL" id="AFC23694.1"/>
    </source>
</evidence>
<evidence type="ECO:0000256" key="2">
    <source>
        <dbReference type="ARBA" id="ARBA00023043"/>
    </source>
</evidence>
<feature type="repeat" description="ANK" evidence="3">
    <location>
        <begin position="119"/>
        <end position="151"/>
    </location>
</feature>
<dbReference type="KEGG" id="sgn:SGRA_0958"/>
<feature type="chain" id="PRO_5003603842" evidence="4">
    <location>
        <begin position="20"/>
        <end position="183"/>
    </location>
</feature>
<evidence type="ECO:0000256" key="1">
    <source>
        <dbReference type="ARBA" id="ARBA00022737"/>
    </source>
</evidence>
<dbReference type="PANTHER" id="PTHR24201">
    <property type="entry name" value="ANK_REP_REGION DOMAIN-CONTAINING PROTEIN"/>
    <property type="match status" value="1"/>
</dbReference>
<dbReference type="EMBL" id="CP002831">
    <property type="protein sequence ID" value="AFC23694.1"/>
    <property type="molecule type" value="Genomic_DNA"/>
</dbReference>
<dbReference type="InterPro" id="IPR002110">
    <property type="entry name" value="Ankyrin_rpt"/>
</dbReference>
<name>H6L2W7_SAPGL</name>
<dbReference type="PROSITE" id="PS50088">
    <property type="entry name" value="ANK_REPEAT"/>
    <property type="match status" value="3"/>
</dbReference>
<dbReference type="HOGENOM" id="CLU_000134_18_1_10"/>
<protein>
    <submittedName>
        <fullName evidence="5">Ankyrin</fullName>
    </submittedName>
</protein>
<accession>H6L2W7</accession>
<reference evidence="5 6" key="1">
    <citation type="journal article" date="2012" name="Stand. Genomic Sci.">
        <title>Complete genome sequencing and analysis of Saprospira grandis str. Lewin, a predatory marine bacterium.</title>
        <authorList>
            <person name="Saw J.H."/>
            <person name="Yuryev A."/>
            <person name="Kanbe M."/>
            <person name="Hou S."/>
            <person name="Young A.G."/>
            <person name="Aizawa S."/>
            <person name="Alam M."/>
        </authorList>
    </citation>
    <scope>NUCLEOTIDE SEQUENCE [LARGE SCALE GENOMIC DNA]</scope>
    <source>
        <strain evidence="5 6">Lewin</strain>
    </source>
</reference>